<feature type="compositionally biased region" description="Basic residues" evidence="1">
    <location>
        <begin position="109"/>
        <end position="133"/>
    </location>
</feature>
<gene>
    <name evidence="2" type="ORF">ACFO4E_18005</name>
</gene>
<feature type="compositionally biased region" description="Basic and acidic residues" evidence="1">
    <location>
        <begin position="14"/>
        <end position="32"/>
    </location>
</feature>
<protein>
    <submittedName>
        <fullName evidence="2">Uncharacterized protein</fullName>
    </submittedName>
</protein>
<comment type="caution">
    <text evidence="2">The sequence shown here is derived from an EMBL/GenBank/DDBJ whole genome shotgun (WGS) entry which is preliminary data.</text>
</comment>
<dbReference type="RefSeq" id="WP_378576293.1">
    <property type="nucleotide sequence ID" value="NZ_JBHSFQ010000017.1"/>
</dbReference>
<reference evidence="3" key="1">
    <citation type="journal article" date="2019" name="Int. J. Syst. Evol. Microbiol.">
        <title>The Global Catalogue of Microorganisms (GCM) 10K type strain sequencing project: providing services to taxonomists for standard genome sequencing and annotation.</title>
        <authorList>
            <consortium name="The Broad Institute Genomics Platform"/>
            <consortium name="The Broad Institute Genome Sequencing Center for Infectious Disease"/>
            <person name="Wu L."/>
            <person name="Ma J."/>
        </authorList>
    </citation>
    <scope>NUCLEOTIDE SEQUENCE [LARGE SCALE GENOMIC DNA]</scope>
    <source>
        <strain evidence="3">XZYJ18</strain>
    </source>
</reference>
<keyword evidence="3" id="KW-1185">Reference proteome</keyword>
<accession>A0ABV9DZ73</accession>
<evidence type="ECO:0000313" key="2">
    <source>
        <dbReference type="EMBL" id="MFC4563757.1"/>
    </source>
</evidence>
<proteinExistence type="predicted"/>
<evidence type="ECO:0000256" key="1">
    <source>
        <dbReference type="SAM" id="MobiDB-lite"/>
    </source>
</evidence>
<sequence>MTVIHPIALIAAKARRDGTRSGRTAETREEGRPTNVGDATRSAPPDRYDPRDARIAALERQVDRLRRERHTLLAVITATADDIAADTADIRSLADLLCATADAGSRVGTHTKGRTGARAKARTGARTKKGRAR</sequence>
<name>A0ABV9DZ73_9ACTN</name>
<organism evidence="2 3">
    <name type="scientific">Nocardiopsis mangrovi</name>
    <dbReference type="NCBI Taxonomy" id="1179818"/>
    <lineage>
        <taxon>Bacteria</taxon>
        <taxon>Bacillati</taxon>
        <taxon>Actinomycetota</taxon>
        <taxon>Actinomycetes</taxon>
        <taxon>Streptosporangiales</taxon>
        <taxon>Nocardiopsidaceae</taxon>
        <taxon>Nocardiopsis</taxon>
    </lineage>
</organism>
<dbReference type="EMBL" id="JBHSFQ010000017">
    <property type="protein sequence ID" value="MFC4563757.1"/>
    <property type="molecule type" value="Genomic_DNA"/>
</dbReference>
<feature type="region of interest" description="Disordered" evidence="1">
    <location>
        <begin position="106"/>
        <end position="133"/>
    </location>
</feature>
<evidence type="ECO:0000313" key="3">
    <source>
        <dbReference type="Proteomes" id="UP001595923"/>
    </source>
</evidence>
<feature type="region of interest" description="Disordered" evidence="1">
    <location>
        <begin position="14"/>
        <end position="52"/>
    </location>
</feature>
<dbReference type="Proteomes" id="UP001595923">
    <property type="component" value="Unassembled WGS sequence"/>
</dbReference>